<evidence type="ECO:0000313" key="11">
    <source>
        <dbReference type="Proteomes" id="UP000253472"/>
    </source>
</evidence>
<keyword evidence="4 8" id="KW-0805">Transcription regulation</keyword>
<dbReference type="OrthoDB" id="5319830at2759"/>
<evidence type="ECO:0000256" key="2">
    <source>
        <dbReference type="ARBA" id="ARBA00005635"/>
    </source>
</evidence>
<comment type="function">
    <text evidence="8">Component of the Mediator complex, a coactivator involved in the regulated transcription of nearly all RNA polymerase II-dependent genes. Mediator functions as a bridge to convey information from gene-specific regulatory proteins to the basal RNA polymerase II transcription machinery. Mediator is recruited to promoters by direct interactions with regulatory proteins and serves as a scaffold for the assembly of a functional preinitiation complex with RNA polymerase II and the general transcription factors.</text>
</comment>
<comment type="subcellular location">
    <subcellularLocation>
        <location evidence="1 8">Nucleus</location>
    </subcellularLocation>
</comment>
<dbReference type="STRING" id="5486.A0A367XQR4"/>
<keyword evidence="6 8" id="KW-0539">Nucleus</keyword>
<sequence>MTDRQFNIDLELNQGDHIDPFIQDEDKLKLEELIPRILIERKSFLNVTEDSLRKEIDNEEASEAAVEADVPAIEVPLEEEEEDQQEVFNKQKFELSKNINYALNETQLSLDFVSLLISSVKPNLAKSTISPHLSKFVKPTSLNSDRLGQEGNEDNNAAANGQQNSNVGQGWKLQSLNKITDLFREASVNLNDQVIKERRYWNMINLVLANDEALFRMRDPENNARAIGVKYGYGDSGSNFHDQGLALLRKDNQTGEISFHPITSLNNAKIVGKINKFIRVKILSQIDGDYMLTGQSVFQFDYRKSKQSIINDIEKARFFLFEEDLFYQLIREAKLLINYNVSIISNKIIIEINNTIIEIESIVYDELNEEDLENYYQNISEYSSLNNKKCQLILNYLKLMLCCYYKYNLKLKQKVPTSLTKWKQNNSHPLILRPLVGNMRHELNLSNMESILKGLVSKFGDKLKKTKLNVDKFTNLATRSKKLNPFQKSIEKPVSKFALVLENGASNILVVNVTLTTNELFVNLIIHLKIIRFSTVQDFENNVNGVNVLQLGFSDFNEIEECLDWSIQNFV</sequence>
<dbReference type="EMBL" id="QLNQ01000029">
    <property type="protein sequence ID" value="RCK55963.1"/>
    <property type="molecule type" value="Genomic_DNA"/>
</dbReference>
<organism evidence="10 11">
    <name type="scientific">Candida viswanathii</name>
    <dbReference type="NCBI Taxonomy" id="5486"/>
    <lineage>
        <taxon>Eukaryota</taxon>
        <taxon>Fungi</taxon>
        <taxon>Dikarya</taxon>
        <taxon>Ascomycota</taxon>
        <taxon>Saccharomycotina</taxon>
        <taxon>Pichiomycetes</taxon>
        <taxon>Debaryomycetaceae</taxon>
        <taxon>Candida/Lodderomyces clade</taxon>
        <taxon>Candida</taxon>
    </lineage>
</organism>
<dbReference type="PANTHER" id="PTHR13114">
    <property type="entry name" value="MEDIATOR OF RNA POLYMERASE II TRANSCRIPTION SUBUNIT 17"/>
    <property type="match status" value="1"/>
</dbReference>
<proteinExistence type="inferred from homology"/>
<protein>
    <recommendedName>
        <fullName evidence="3 8">Mediator of RNA polymerase II transcription subunit 17</fullName>
    </recommendedName>
    <alternativeName>
        <fullName evidence="7 8">Mediator complex subunit 17</fullName>
    </alternativeName>
</protein>
<dbReference type="GO" id="GO:0016592">
    <property type="term" value="C:mediator complex"/>
    <property type="evidence" value="ECO:0007669"/>
    <property type="project" value="InterPro"/>
</dbReference>
<dbReference type="GO" id="GO:0006357">
    <property type="term" value="P:regulation of transcription by RNA polymerase II"/>
    <property type="evidence" value="ECO:0007669"/>
    <property type="project" value="InterPro"/>
</dbReference>
<evidence type="ECO:0000256" key="8">
    <source>
        <dbReference type="RuleBase" id="RU364140"/>
    </source>
</evidence>
<evidence type="ECO:0000256" key="1">
    <source>
        <dbReference type="ARBA" id="ARBA00004123"/>
    </source>
</evidence>
<keyword evidence="5 8" id="KW-0804">Transcription</keyword>
<evidence type="ECO:0000256" key="7">
    <source>
        <dbReference type="ARBA" id="ARBA00032014"/>
    </source>
</evidence>
<dbReference type="GO" id="GO:0070847">
    <property type="term" value="C:core mediator complex"/>
    <property type="evidence" value="ECO:0007669"/>
    <property type="project" value="TreeGrafter"/>
</dbReference>
<reference evidence="10 11" key="1">
    <citation type="submission" date="2018-06" db="EMBL/GenBank/DDBJ databases">
        <title>Whole genome sequencing of Candida tropicalis (genome annotated by CSBL at Korea University).</title>
        <authorList>
            <person name="Ahn J."/>
        </authorList>
    </citation>
    <scope>NUCLEOTIDE SEQUENCE [LARGE SCALE GENOMIC DNA]</scope>
    <source>
        <strain evidence="10 11">ATCC 20962</strain>
    </source>
</reference>
<dbReference type="AlphaFoldDB" id="A0A367XQR4"/>
<keyword evidence="11" id="KW-1185">Reference proteome</keyword>
<gene>
    <name evidence="10" type="primary">SRB4_0</name>
    <name evidence="8" type="synonym">MED17</name>
    <name evidence="10" type="ORF">Cantr_05167</name>
</gene>
<evidence type="ECO:0000256" key="5">
    <source>
        <dbReference type="ARBA" id="ARBA00023163"/>
    </source>
</evidence>
<name>A0A367XQR4_9ASCO</name>
<keyword evidence="8" id="KW-0010">Activator</keyword>
<feature type="compositionally biased region" description="Low complexity" evidence="9">
    <location>
        <begin position="154"/>
        <end position="168"/>
    </location>
</feature>
<evidence type="ECO:0000313" key="10">
    <source>
        <dbReference type="EMBL" id="RCK55963.1"/>
    </source>
</evidence>
<accession>A0A367XQR4</accession>
<evidence type="ECO:0000256" key="4">
    <source>
        <dbReference type="ARBA" id="ARBA00023015"/>
    </source>
</evidence>
<comment type="similarity">
    <text evidence="2 8">Belongs to the Mediator complex subunit 17 family.</text>
</comment>
<dbReference type="GO" id="GO:0003712">
    <property type="term" value="F:transcription coregulator activity"/>
    <property type="evidence" value="ECO:0007669"/>
    <property type="project" value="InterPro"/>
</dbReference>
<dbReference type="Pfam" id="PF10156">
    <property type="entry name" value="Med17"/>
    <property type="match status" value="1"/>
</dbReference>
<comment type="caution">
    <text evidence="10">The sequence shown here is derived from an EMBL/GenBank/DDBJ whole genome shotgun (WGS) entry which is preliminary data.</text>
</comment>
<evidence type="ECO:0000256" key="9">
    <source>
        <dbReference type="SAM" id="MobiDB-lite"/>
    </source>
</evidence>
<dbReference type="Proteomes" id="UP000253472">
    <property type="component" value="Unassembled WGS sequence"/>
</dbReference>
<dbReference type="InterPro" id="IPR019313">
    <property type="entry name" value="Mediator_Med17"/>
</dbReference>
<evidence type="ECO:0000256" key="3">
    <source>
        <dbReference type="ARBA" id="ARBA00019610"/>
    </source>
</evidence>
<dbReference type="PANTHER" id="PTHR13114:SF7">
    <property type="entry name" value="MEDIATOR OF RNA POLYMERASE II TRANSCRIPTION SUBUNIT 17"/>
    <property type="match status" value="1"/>
</dbReference>
<evidence type="ECO:0000256" key="6">
    <source>
        <dbReference type="ARBA" id="ARBA00023242"/>
    </source>
</evidence>
<feature type="region of interest" description="Disordered" evidence="9">
    <location>
        <begin position="140"/>
        <end position="168"/>
    </location>
</feature>
<comment type="subunit">
    <text evidence="8">Component of the Mediator complex.</text>
</comment>
<dbReference type="Gene3D" id="6.10.250.2620">
    <property type="match status" value="1"/>
</dbReference>